<feature type="transmembrane region" description="Helical" evidence="1">
    <location>
        <begin position="55"/>
        <end position="79"/>
    </location>
</feature>
<reference evidence="3 4" key="1">
    <citation type="submission" date="2019-08" db="EMBL/GenBank/DDBJ databases">
        <title>In-depth cultivation of the pig gut microbiome towards novel bacterial diversity and tailored functional studies.</title>
        <authorList>
            <person name="Wylensek D."/>
            <person name="Hitch T.C.A."/>
            <person name="Clavel T."/>
        </authorList>
    </citation>
    <scope>NUCLEOTIDE SEQUENCE [LARGE SCALE GENOMIC DNA]</scope>
    <source>
        <strain evidence="3 4">LKV-178-WT-2G</strain>
    </source>
</reference>
<dbReference type="RefSeq" id="WP_154459288.1">
    <property type="nucleotide sequence ID" value="NZ_VUMM01000002.1"/>
</dbReference>
<gene>
    <name evidence="3" type="ORF">FYJ50_01550</name>
</gene>
<accession>A0A7X2T2X1</accession>
<evidence type="ECO:0000259" key="2">
    <source>
        <dbReference type="Pfam" id="PF02698"/>
    </source>
</evidence>
<dbReference type="AlphaFoldDB" id="A0A7X2T2X1"/>
<name>A0A7X2T2X1_9FIRM</name>
<protein>
    <submittedName>
        <fullName evidence="3">YdcF family protein</fullName>
    </submittedName>
</protein>
<dbReference type="Proteomes" id="UP000470082">
    <property type="component" value="Unassembled WGS sequence"/>
</dbReference>
<sequence length="325" mass="37450">MIMLSLFLLIMIIDRRTLWSGFTFLMALGSLGFYTLFILMVYISQFPDSIISRILIYIGLIGLFLFFLIPFILLIFYFIEGINILKKEGFHYSNLLSLFFVFAILLLVSAWFNGSIKEDPLLFKGYAMIEISAFYLLFIMSIYVVSAILNLMHIRKNHNFQYIVVLGCAIFKDKVPPLLASRIEKGIELYRKNPDSILIFSGGQGQGEDMAEAEAMAEYALKKGVDPSRILIENQSKDTYENLMYSRMKMEEPVKRVAIVTTSYHVFRALILAKKQGIRCVGYGSQTKWYFTLNALIREFIGYLSIRWKIHGFVLLLIVIFIGII</sequence>
<keyword evidence="4" id="KW-1185">Reference proteome</keyword>
<feature type="transmembrane region" description="Helical" evidence="1">
    <location>
        <begin position="91"/>
        <end position="112"/>
    </location>
</feature>
<evidence type="ECO:0000313" key="4">
    <source>
        <dbReference type="Proteomes" id="UP000470082"/>
    </source>
</evidence>
<keyword evidence="1" id="KW-0472">Membrane</keyword>
<dbReference type="PANTHER" id="PTHR30336">
    <property type="entry name" value="INNER MEMBRANE PROTEIN, PROBABLE PERMEASE"/>
    <property type="match status" value="1"/>
</dbReference>
<keyword evidence="1" id="KW-0812">Transmembrane</keyword>
<dbReference type="Gene3D" id="3.40.50.620">
    <property type="entry name" value="HUPs"/>
    <property type="match status" value="1"/>
</dbReference>
<dbReference type="Pfam" id="PF02698">
    <property type="entry name" value="DUF218"/>
    <property type="match status" value="1"/>
</dbReference>
<dbReference type="InterPro" id="IPR003848">
    <property type="entry name" value="DUF218"/>
</dbReference>
<organism evidence="3 4">
    <name type="scientific">Floccifex porci</name>
    <dbReference type="NCBI Taxonomy" id="2606629"/>
    <lineage>
        <taxon>Bacteria</taxon>
        <taxon>Bacillati</taxon>
        <taxon>Bacillota</taxon>
        <taxon>Erysipelotrichia</taxon>
        <taxon>Erysipelotrichales</taxon>
        <taxon>Erysipelotrichaceae</taxon>
        <taxon>Floccifex</taxon>
    </lineage>
</organism>
<dbReference type="InterPro" id="IPR051599">
    <property type="entry name" value="Cell_Envelope_Assoc"/>
</dbReference>
<dbReference type="PANTHER" id="PTHR30336:SF4">
    <property type="entry name" value="ENVELOPE BIOGENESIS FACTOR ELYC"/>
    <property type="match status" value="1"/>
</dbReference>
<dbReference type="GO" id="GO:0043164">
    <property type="term" value="P:Gram-negative-bacterium-type cell wall biogenesis"/>
    <property type="evidence" value="ECO:0007669"/>
    <property type="project" value="TreeGrafter"/>
</dbReference>
<feature type="transmembrane region" description="Helical" evidence="1">
    <location>
        <begin position="21"/>
        <end position="43"/>
    </location>
</feature>
<dbReference type="GO" id="GO:0005886">
    <property type="term" value="C:plasma membrane"/>
    <property type="evidence" value="ECO:0007669"/>
    <property type="project" value="TreeGrafter"/>
</dbReference>
<dbReference type="EMBL" id="VUMM01000002">
    <property type="protein sequence ID" value="MSS00815.1"/>
    <property type="molecule type" value="Genomic_DNA"/>
</dbReference>
<feature type="transmembrane region" description="Helical" evidence="1">
    <location>
        <begin position="306"/>
        <end position="324"/>
    </location>
</feature>
<evidence type="ECO:0000256" key="1">
    <source>
        <dbReference type="SAM" id="Phobius"/>
    </source>
</evidence>
<feature type="transmembrane region" description="Helical" evidence="1">
    <location>
        <begin position="132"/>
        <end position="152"/>
    </location>
</feature>
<comment type="caution">
    <text evidence="3">The sequence shown here is derived from an EMBL/GenBank/DDBJ whole genome shotgun (WGS) entry which is preliminary data.</text>
</comment>
<evidence type="ECO:0000313" key="3">
    <source>
        <dbReference type="EMBL" id="MSS00815.1"/>
    </source>
</evidence>
<keyword evidence="1" id="KW-1133">Transmembrane helix</keyword>
<feature type="domain" description="DUF218" evidence="2">
    <location>
        <begin position="161"/>
        <end position="302"/>
    </location>
</feature>
<dbReference type="CDD" id="cd06259">
    <property type="entry name" value="YdcF-like"/>
    <property type="match status" value="1"/>
</dbReference>
<proteinExistence type="predicted"/>
<dbReference type="GO" id="GO:0000270">
    <property type="term" value="P:peptidoglycan metabolic process"/>
    <property type="evidence" value="ECO:0007669"/>
    <property type="project" value="TreeGrafter"/>
</dbReference>
<dbReference type="InterPro" id="IPR014729">
    <property type="entry name" value="Rossmann-like_a/b/a_fold"/>
</dbReference>